<keyword evidence="4" id="KW-1185">Reference proteome</keyword>
<feature type="coiled-coil region" evidence="1">
    <location>
        <begin position="143"/>
        <end position="195"/>
    </location>
</feature>
<name>A0ABQ5CTQ7_9ASTR</name>
<feature type="region of interest" description="Disordered" evidence="2">
    <location>
        <begin position="52"/>
        <end position="138"/>
    </location>
</feature>
<reference evidence="3" key="2">
    <citation type="submission" date="2022-01" db="EMBL/GenBank/DDBJ databases">
        <authorList>
            <person name="Yamashiro T."/>
            <person name="Shiraishi A."/>
            <person name="Satake H."/>
            <person name="Nakayama K."/>
        </authorList>
    </citation>
    <scope>NUCLEOTIDE SEQUENCE</scope>
</reference>
<proteinExistence type="predicted"/>
<keyword evidence="1" id="KW-0175">Coiled coil</keyword>
<feature type="compositionally biased region" description="Low complexity" evidence="2">
    <location>
        <begin position="67"/>
        <end position="110"/>
    </location>
</feature>
<feature type="region of interest" description="Disordered" evidence="2">
    <location>
        <begin position="196"/>
        <end position="230"/>
    </location>
</feature>
<accession>A0ABQ5CTQ7</accession>
<feature type="compositionally biased region" description="Basic and acidic residues" evidence="2">
    <location>
        <begin position="325"/>
        <end position="339"/>
    </location>
</feature>
<comment type="caution">
    <text evidence="3">The sequence shown here is derived from an EMBL/GenBank/DDBJ whole genome shotgun (WGS) entry which is preliminary data.</text>
</comment>
<feature type="compositionally biased region" description="Basic and acidic residues" evidence="2">
    <location>
        <begin position="212"/>
        <end position="221"/>
    </location>
</feature>
<dbReference type="EMBL" id="BQNB010014627">
    <property type="protein sequence ID" value="GJT30465.1"/>
    <property type="molecule type" value="Genomic_DNA"/>
</dbReference>
<evidence type="ECO:0000256" key="1">
    <source>
        <dbReference type="SAM" id="Coils"/>
    </source>
</evidence>
<sequence>MAHMVFCDKHNMVAFLQKPSGREEFHQIVDFLAGSHIRKGVHVPLFDTMLLHDQPGQGEGPTLSVESQHTPTASSPSTSQPTTSQPTSSQAQSSHEPTTEPIITTSSPHPQETQIPQTTSSMPHDSPLPGGYTPGSVEGSMKLKELTDLCTKLVARVTSLETELKKTKEVHGKALTKLVKKVKRLEDELKSTNKRKKAKMVIPDEEELVSEDPSKQGRMEETEYADVEEENAGVEYDFDLTEQQVTPLKAPQVEVQSQETFEAELRVLSAAKIITEASKERVKTYNRRRGSTDSSQVSTDVGLVSTAEDIQDTNEEQTKALEQQEQERANLEDALKLQK</sequence>
<feature type="region of interest" description="Disordered" evidence="2">
    <location>
        <begin position="282"/>
        <end position="339"/>
    </location>
</feature>
<evidence type="ECO:0000256" key="2">
    <source>
        <dbReference type="SAM" id="MobiDB-lite"/>
    </source>
</evidence>
<feature type="compositionally biased region" description="Polar residues" evidence="2">
    <location>
        <begin position="111"/>
        <end position="123"/>
    </location>
</feature>
<dbReference type="Proteomes" id="UP001151760">
    <property type="component" value="Unassembled WGS sequence"/>
</dbReference>
<protein>
    <submittedName>
        <fullName evidence="3">Uncharacterized protein</fullName>
    </submittedName>
</protein>
<evidence type="ECO:0000313" key="4">
    <source>
        <dbReference type="Proteomes" id="UP001151760"/>
    </source>
</evidence>
<evidence type="ECO:0000313" key="3">
    <source>
        <dbReference type="EMBL" id="GJT30465.1"/>
    </source>
</evidence>
<organism evidence="3 4">
    <name type="scientific">Tanacetum coccineum</name>
    <dbReference type="NCBI Taxonomy" id="301880"/>
    <lineage>
        <taxon>Eukaryota</taxon>
        <taxon>Viridiplantae</taxon>
        <taxon>Streptophyta</taxon>
        <taxon>Embryophyta</taxon>
        <taxon>Tracheophyta</taxon>
        <taxon>Spermatophyta</taxon>
        <taxon>Magnoliopsida</taxon>
        <taxon>eudicotyledons</taxon>
        <taxon>Gunneridae</taxon>
        <taxon>Pentapetalae</taxon>
        <taxon>asterids</taxon>
        <taxon>campanulids</taxon>
        <taxon>Asterales</taxon>
        <taxon>Asteraceae</taxon>
        <taxon>Asteroideae</taxon>
        <taxon>Anthemideae</taxon>
        <taxon>Anthemidinae</taxon>
        <taxon>Tanacetum</taxon>
    </lineage>
</organism>
<reference evidence="3" key="1">
    <citation type="journal article" date="2022" name="Int. J. Mol. Sci.">
        <title>Draft Genome of Tanacetum Coccineum: Genomic Comparison of Closely Related Tanacetum-Family Plants.</title>
        <authorList>
            <person name="Yamashiro T."/>
            <person name="Shiraishi A."/>
            <person name="Nakayama K."/>
            <person name="Satake H."/>
        </authorList>
    </citation>
    <scope>NUCLEOTIDE SEQUENCE</scope>
</reference>
<gene>
    <name evidence="3" type="ORF">Tco_0910740</name>
</gene>